<feature type="transmembrane region" description="Helical" evidence="3">
    <location>
        <begin position="229"/>
        <end position="254"/>
    </location>
</feature>
<dbReference type="Proteomes" id="UP000677265">
    <property type="component" value="Unassembled WGS sequence"/>
</dbReference>
<keyword evidence="3" id="KW-0812">Transmembrane</keyword>
<dbReference type="InterPro" id="IPR023616">
    <property type="entry name" value="Cyt_c_oxase-like_su1_dom"/>
</dbReference>
<dbReference type="SUPFAM" id="SSF81442">
    <property type="entry name" value="Cytochrome c oxidase subunit I-like"/>
    <property type="match status" value="1"/>
</dbReference>
<keyword evidence="2" id="KW-0249">Electron transport</keyword>
<dbReference type="RefSeq" id="WP_213145202.1">
    <property type="nucleotide sequence ID" value="NZ_JAGYPE020000091.1"/>
</dbReference>
<feature type="transmembrane region" description="Helical" evidence="3">
    <location>
        <begin position="448"/>
        <end position="470"/>
    </location>
</feature>
<evidence type="ECO:0000259" key="4">
    <source>
        <dbReference type="PROSITE" id="PS50855"/>
    </source>
</evidence>
<organism evidence="5">
    <name type="scientific">Neobacillus citreus</name>
    <dbReference type="NCBI Taxonomy" id="2833578"/>
    <lineage>
        <taxon>Bacteria</taxon>
        <taxon>Bacillati</taxon>
        <taxon>Bacillota</taxon>
        <taxon>Bacilli</taxon>
        <taxon>Bacillales</taxon>
        <taxon>Bacillaceae</taxon>
        <taxon>Neobacillus</taxon>
    </lineage>
</organism>
<dbReference type="GO" id="GO:0009060">
    <property type="term" value="P:aerobic respiration"/>
    <property type="evidence" value="ECO:0007669"/>
    <property type="project" value="InterPro"/>
</dbReference>
<dbReference type="EMBL" id="JAGYPE010000005">
    <property type="protein sequence ID" value="MBS4185404.1"/>
    <property type="molecule type" value="Genomic_DNA"/>
</dbReference>
<evidence type="ECO:0000256" key="3">
    <source>
        <dbReference type="SAM" id="Phobius"/>
    </source>
</evidence>
<dbReference type="EMBL" id="JAGYPE020000091">
    <property type="protein sequence ID" value="MCH6269318.1"/>
    <property type="molecule type" value="Genomic_DNA"/>
</dbReference>
<evidence type="ECO:0000313" key="6">
    <source>
        <dbReference type="EMBL" id="MCH6269318.1"/>
    </source>
</evidence>
<feature type="transmembrane region" description="Helical" evidence="3">
    <location>
        <begin position="374"/>
        <end position="393"/>
    </location>
</feature>
<dbReference type="GO" id="GO:0004129">
    <property type="term" value="F:cytochrome-c oxidase activity"/>
    <property type="evidence" value="ECO:0007669"/>
    <property type="project" value="InterPro"/>
</dbReference>
<proteinExistence type="predicted"/>
<protein>
    <submittedName>
        <fullName evidence="5">Cbb3-type cytochrome c oxidase subunit I</fullName>
    </submittedName>
</protein>
<feature type="transmembrane region" description="Helical" evidence="3">
    <location>
        <begin position="266"/>
        <end position="283"/>
    </location>
</feature>
<evidence type="ECO:0000313" key="7">
    <source>
        <dbReference type="Proteomes" id="UP000677265"/>
    </source>
</evidence>
<keyword evidence="3" id="KW-1133">Transmembrane helix</keyword>
<name>A0A942T3H9_9BACI</name>
<dbReference type="GO" id="GO:0020037">
    <property type="term" value="F:heme binding"/>
    <property type="evidence" value="ECO:0007669"/>
    <property type="project" value="InterPro"/>
</dbReference>
<feature type="transmembrane region" description="Helical" evidence="3">
    <location>
        <begin position="337"/>
        <end position="354"/>
    </location>
</feature>
<keyword evidence="3" id="KW-0472">Membrane</keyword>
<keyword evidence="7" id="KW-1185">Reference proteome</keyword>
<feature type="transmembrane region" description="Helical" evidence="3">
    <location>
        <begin position="405"/>
        <end position="428"/>
    </location>
</feature>
<dbReference type="PANTHER" id="PTHR10422">
    <property type="entry name" value="CYTOCHROME C OXIDASE SUBUNIT 1"/>
    <property type="match status" value="1"/>
</dbReference>
<reference evidence="5" key="1">
    <citation type="submission" date="2021-05" db="EMBL/GenBank/DDBJ databases">
        <title>Novel Bacillus species.</title>
        <authorList>
            <person name="Liu G."/>
        </authorList>
    </citation>
    <scope>NUCLEOTIDE SEQUENCE</scope>
    <source>
        <strain evidence="5 7">FJAT-50051</strain>
    </source>
</reference>
<sequence>MSNNARKSIKKGVAFSLVVTSVVLVLMMIFGVIMLLNQGNVVKISPEMFYKVMTIHGTGMIGIASLGGSAIMWYFLSKYIQLNHKVFFVNLALSLIGVVLILTAIFGFNFSDGWTFLYPLPSFSAKFKGMTGALLFLFGLLILGVGYLVMYFYLAARLIKEYGGLGKSLGWDYIFRGKQGYGPPAAVVATTMVIIANSVGILAGATALMESIINIINPDFTFDPMLAKHLTYAFGHIFANCTIYMAVIAVYEILQEYTGRPWKSNKAFLIAWNFSTLFTLMIYTHHLLMDFAVPRWMLIIGQVFSYANGLPVMVVTAYGALMIIFRSSVKWDFASSMMFLAMFGWVAGAVPAIIDATIVVNHVMHNTKWVPGHFHTYMGMGVIAMIFGFMYYFNKTEGSQKQTGFDKLAISTYFIFFTGLVGSFLYAGKISAPRRWAVHLPEWTGSDQVGALCGIFIIAAALIFTTRFIMGLRNVGKKTPDNTLSSPLKSVS</sequence>
<feature type="domain" description="Cytochrome oxidase subunit I profile" evidence="4">
    <location>
        <begin position="17"/>
        <end position="492"/>
    </location>
</feature>
<feature type="transmembrane region" description="Helical" evidence="3">
    <location>
        <begin position="55"/>
        <end position="76"/>
    </location>
</feature>
<keyword evidence="1" id="KW-0679">Respiratory chain</keyword>
<feature type="transmembrane region" description="Helical" evidence="3">
    <location>
        <begin position="88"/>
        <end position="110"/>
    </location>
</feature>
<dbReference type="InterPro" id="IPR036927">
    <property type="entry name" value="Cyt_c_oxase-like_su1_sf"/>
</dbReference>
<feature type="transmembrane region" description="Helical" evidence="3">
    <location>
        <begin position="12"/>
        <end position="35"/>
    </location>
</feature>
<feature type="transmembrane region" description="Helical" evidence="3">
    <location>
        <begin position="303"/>
        <end position="325"/>
    </location>
</feature>
<gene>
    <name evidence="6" type="ORF">KHB02_027690</name>
    <name evidence="5" type="ORF">KHB02_28890</name>
</gene>
<feature type="transmembrane region" description="Helical" evidence="3">
    <location>
        <begin position="130"/>
        <end position="154"/>
    </location>
</feature>
<dbReference type="GO" id="GO:0016020">
    <property type="term" value="C:membrane"/>
    <property type="evidence" value="ECO:0007669"/>
    <property type="project" value="InterPro"/>
</dbReference>
<keyword evidence="1" id="KW-0813">Transport</keyword>
<dbReference type="Pfam" id="PF00115">
    <property type="entry name" value="COX1"/>
    <property type="match status" value="1"/>
</dbReference>
<accession>A0A942T3H9</accession>
<evidence type="ECO:0000256" key="2">
    <source>
        <dbReference type="ARBA" id="ARBA00022982"/>
    </source>
</evidence>
<dbReference type="Gene3D" id="1.20.210.10">
    <property type="entry name" value="Cytochrome c oxidase-like, subunit I domain"/>
    <property type="match status" value="1"/>
</dbReference>
<dbReference type="PROSITE" id="PS50855">
    <property type="entry name" value="COX1"/>
    <property type="match status" value="1"/>
</dbReference>
<evidence type="ECO:0000313" key="5">
    <source>
        <dbReference type="EMBL" id="MBS4185404.1"/>
    </source>
</evidence>
<dbReference type="AlphaFoldDB" id="A0A942T3H9"/>
<comment type="caution">
    <text evidence="5">The sequence shown here is derived from an EMBL/GenBank/DDBJ whole genome shotgun (WGS) entry which is preliminary data.</text>
</comment>
<dbReference type="InterPro" id="IPR000883">
    <property type="entry name" value="Cyt_C_Oxase_1"/>
</dbReference>
<evidence type="ECO:0000256" key="1">
    <source>
        <dbReference type="ARBA" id="ARBA00022660"/>
    </source>
</evidence>
<feature type="transmembrane region" description="Helical" evidence="3">
    <location>
        <begin position="185"/>
        <end position="209"/>
    </location>
</feature>